<feature type="compositionally biased region" description="Pro residues" evidence="7">
    <location>
        <begin position="1136"/>
        <end position="1145"/>
    </location>
</feature>
<evidence type="ECO:0000256" key="4">
    <source>
        <dbReference type="ARBA" id="ARBA00022525"/>
    </source>
</evidence>
<dbReference type="SUPFAM" id="SSF49478">
    <property type="entry name" value="Cna protein B-type domain"/>
    <property type="match status" value="2"/>
</dbReference>
<dbReference type="InterPro" id="IPR013783">
    <property type="entry name" value="Ig-like_fold"/>
</dbReference>
<keyword evidence="5" id="KW-0732">Signal</keyword>
<evidence type="ECO:0000313" key="11">
    <source>
        <dbReference type="EMBL" id="MBD2863409.1"/>
    </source>
</evidence>
<evidence type="ECO:0000259" key="8">
    <source>
        <dbReference type="Pfam" id="PF05737"/>
    </source>
</evidence>
<sequence length="1251" mass="135751">MKKKRMSGLVLVWLLLFQTMFGGTVAWMSAGTSGNVQNSVYGQVTNAVYAPPVVNAGSILTKVVMTDQNGTVIDTVYNPGSSLDVGAAVNLAYEWELPNGHGYTKDSTFTFDLPSQFEIFTDINEPLVSGQGTVGHFTVSRDGKVVMTFNDYVESHSNVSGKLEIRTEFKKEVINGSTEVIIAIPVKGGVQTVIVHLKPKGGKLIDKQGQAAGKNQIDWKIQINKSLDTVKKAVVSDTLPGGLELIADSVKVYHLQVNGDGSAVTGALVDSSEYTVETNGTGAFKVLFRDETISKAYEVHASTRITGDQTKFPNTAVLSGEGIADVKATAEVTVQRGKFLEKSYKVEAATGIVTWTVKYNFSESKITQDKAIIEDQFSANHVWVSDSLKVYKEATTEPIPASAYEVTPTANGFKLQFKSDIDSAYTIVYQTKPVDRLTSETEKVTNKVVSNGIDVGVTVPVQKSRVLIKDNRGTDYTDYKNKTTTWLVRINADKKPEGGYYSMDNVVLTDTFPNAGLEFLPDSLSVKAGGIELPKSDYTVESPDPRSGFVIKFNKTIDKTVAVEYKTKFNLGWKIDKSKNLINKASVSWTENGKTLGPISREATFYPDDYTNNNGSKDGAYDPVNKEITWNVKLNYNLDPIAEAKVTDVLGQSQTYVPDSVRVYEMTLTGKKNGVEKGAELPEDRYEVTVPSETNGHMLTVRFKDDPLEKPYWITFKTTLKGALIEPEIHNTAKLMSGTAEVAKWNAYVKVPNGGTYVSKTGTQNNNKIDWTIRINEGQSHISNAKIIDNPSPNQILIEDSFRLYATKVNASGYAEKAGLLMRDTDYTLAISTISGNRETFVLSFTTDISTAYILEYQSFINAADKDKVENTVSLEGDRLTVEVRETSKEIIVRTSSGSGSGGGVTGSLEVTKVDKDDPVKPLAGAKFALYDKAEKRAPLVQTTNASGKLLFTGLLYDDYILEELAAPEGYTIDEKKRNVTIDSSITGQGNTKKITVTNSKKAPPVEPTGSLEVTKVDQDDPAKPLAGAKFSLSDKEGKRASLVQTTDADGKLLFTKLPYGDYVLEELEAPAGYVTDDTKRTITIDAETVKVDNTHKVVVTNQKKPDTGNPENPGNGGNPGGGGDPGDNGEEPEKPVTPPTPVNPPTTGEPKTPVTPTNPPLTEVPDEEVPRGGPTPSQPPKEESTVEVEEEDVPRGGPVPAPTPNPSPTPEVPVSTLPKTGEASRNPFYLTGLALVALGIWLGRRQLKSK</sequence>
<evidence type="ECO:0000256" key="2">
    <source>
        <dbReference type="ARBA" id="ARBA00007257"/>
    </source>
</evidence>
<dbReference type="Gene3D" id="2.60.40.740">
    <property type="match status" value="5"/>
</dbReference>
<dbReference type="NCBIfam" id="TIGR01167">
    <property type="entry name" value="LPXTG_anchor"/>
    <property type="match status" value="1"/>
</dbReference>
<accession>A0A927C9N9</accession>
<comment type="caution">
    <text evidence="11">The sequence shown here is derived from an EMBL/GenBank/DDBJ whole genome shotgun (WGS) entry which is preliminary data.</text>
</comment>
<dbReference type="PANTHER" id="PTHR36108:SF13">
    <property type="entry name" value="COLOSSIN-B-RELATED"/>
    <property type="match status" value="1"/>
</dbReference>
<dbReference type="AlphaFoldDB" id="A0A927C9N9"/>
<feature type="domain" description="SpaA-like prealbumin fold" evidence="9">
    <location>
        <begin position="907"/>
        <end position="985"/>
    </location>
</feature>
<comment type="similarity">
    <text evidence="2">Belongs to the serine-aspartate repeat-containing protein (SDr) family.</text>
</comment>
<proteinExistence type="inferred from homology"/>
<evidence type="ECO:0000313" key="12">
    <source>
        <dbReference type="Proteomes" id="UP000639396"/>
    </source>
</evidence>
<dbReference type="InterPro" id="IPR041033">
    <property type="entry name" value="SpaA_PFL_dom_1"/>
</dbReference>
<dbReference type="InterPro" id="IPR041171">
    <property type="entry name" value="SDR_Ig"/>
</dbReference>
<keyword evidence="6" id="KW-0572">Peptidoglycan-anchor</keyword>
<feature type="domain" description="Collagen binding" evidence="8">
    <location>
        <begin position="204"/>
        <end position="327"/>
    </location>
</feature>
<dbReference type="PANTHER" id="PTHR36108">
    <property type="entry name" value="COLOSSIN-B-RELATED"/>
    <property type="match status" value="1"/>
</dbReference>
<keyword evidence="4" id="KW-0964">Secreted</keyword>
<feature type="region of interest" description="Disordered" evidence="7">
    <location>
        <begin position="1096"/>
        <end position="1226"/>
    </location>
</feature>
<evidence type="ECO:0000256" key="5">
    <source>
        <dbReference type="ARBA" id="ARBA00022729"/>
    </source>
</evidence>
<protein>
    <submittedName>
        <fullName evidence="11">LPXTG cell wall anchor domain-containing protein</fullName>
    </submittedName>
</protein>
<dbReference type="InterPro" id="IPR008456">
    <property type="entry name" value="Collagen-bd_dom"/>
</dbReference>
<dbReference type="Proteomes" id="UP000639396">
    <property type="component" value="Unassembled WGS sequence"/>
</dbReference>
<feature type="domain" description="Collagen binding" evidence="8">
    <location>
        <begin position="613"/>
        <end position="740"/>
    </location>
</feature>
<feature type="compositionally biased region" description="Pro residues" evidence="7">
    <location>
        <begin position="1198"/>
        <end position="1212"/>
    </location>
</feature>
<evidence type="ECO:0000256" key="1">
    <source>
        <dbReference type="ARBA" id="ARBA00004168"/>
    </source>
</evidence>
<feature type="domain" description="Collagen binding" evidence="8">
    <location>
        <begin position="349"/>
        <end position="454"/>
    </location>
</feature>
<dbReference type="Gene3D" id="2.60.40.10">
    <property type="entry name" value="Immunoglobulins"/>
    <property type="match status" value="2"/>
</dbReference>
<evidence type="ECO:0000256" key="6">
    <source>
        <dbReference type="ARBA" id="ARBA00023088"/>
    </source>
</evidence>
<evidence type="ECO:0000259" key="9">
    <source>
        <dbReference type="Pfam" id="PF17802"/>
    </source>
</evidence>
<dbReference type="RefSeq" id="WP_190929039.1">
    <property type="nucleotide sequence ID" value="NZ_JACXJA010000019.1"/>
</dbReference>
<dbReference type="EMBL" id="JACXJA010000019">
    <property type="protein sequence ID" value="MBD2863409.1"/>
    <property type="molecule type" value="Genomic_DNA"/>
</dbReference>
<dbReference type="Pfam" id="PF05737">
    <property type="entry name" value="Collagen_bind"/>
    <property type="match status" value="4"/>
</dbReference>
<dbReference type="InterPro" id="IPR008966">
    <property type="entry name" value="Adhesion_dom_sf"/>
</dbReference>
<dbReference type="GO" id="GO:0007155">
    <property type="term" value="P:cell adhesion"/>
    <property type="evidence" value="ECO:0007669"/>
    <property type="project" value="InterPro"/>
</dbReference>
<organism evidence="11 12">
    <name type="scientific">Paenibacillus oceani</name>
    <dbReference type="NCBI Taxonomy" id="2772510"/>
    <lineage>
        <taxon>Bacteria</taxon>
        <taxon>Bacillati</taxon>
        <taxon>Bacillota</taxon>
        <taxon>Bacilli</taxon>
        <taxon>Bacillales</taxon>
        <taxon>Paenibacillaceae</taxon>
        <taxon>Paenibacillus</taxon>
    </lineage>
</organism>
<feature type="domain" description="Collagen binding" evidence="8">
    <location>
        <begin position="762"/>
        <end position="881"/>
    </location>
</feature>
<name>A0A927C9N9_9BACL</name>
<feature type="domain" description="SpaA-like prealbumin fold" evidence="9">
    <location>
        <begin position="1010"/>
        <end position="1093"/>
    </location>
</feature>
<dbReference type="InterPro" id="IPR011252">
    <property type="entry name" value="Fibrogen-bd_dom1"/>
</dbReference>
<evidence type="ECO:0000256" key="7">
    <source>
        <dbReference type="SAM" id="MobiDB-lite"/>
    </source>
</evidence>
<feature type="compositionally biased region" description="Gly residues" evidence="7">
    <location>
        <begin position="1115"/>
        <end position="1127"/>
    </location>
</feature>
<gene>
    <name evidence="11" type="ORF">IDH45_15555</name>
</gene>
<dbReference type="SUPFAM" id="SSF49401">
    <property type="entry name" value="Bacterial adhesins"/>
    <property type="match status" value="6"/>
</dbReference>
<dbReference type="GO" id="GO:0005518">
    <property type="term" value="F:collagen binding"/>
    <property type="evidence" value="ECO:0007669"/>
    <property type="project" value="InterPro"/>
</dbReference>
<dbReference type="Pfam" id="PF17961">
    <property type="entry name" value="Big_8"/>
    <property type="match status" value="1"/>
</dbReference>
<dbReference type="Gene3D" id="2.60.40.1280">
    <property type="match status" value="1"/>
</dbReference>
<keyword evidence="12" id="KW-1185">Reference proteome</keyword>
<comment type="subcellular location">
    <subcellularLocation>
        <location evidence="1">Secreted</location>
        <location evidence="1">Cell wall</location>
        <topology evidence="1">Peptidoglycan-anchor</topology>
    </subcellularLocation>
</comment>
<evidence type="ECO:0000256" key="3">
    <source>
        <dbReference type="ARBA" id="ARBA00022512"/>
    </source>
</evidence>
<evidence type="ECO:0000259" key="10">
    <source>
        <dbReference type="Pfam" id="PF17961"/>
    </source>
</evidence>
<feature type="domain" description="SDR-like Ig" evidence="10">
    <location>
        <begin position="87"/>
        <end position="177"/>
    </location>
</feature>
<dbReference type="Pfam" id="PF17802">
    <property type="entry name" value="SpaA"/>
    <property type="match status" value="2"/>
</dbReference>
<keyword evidence="3" id="KW-0134">Cell wall</keyword>
<reference evidence="11" key="1">
    <citation type="submission" date="2020-09" db="EMBL/GenBank/DDBJ databases">
        <title>A novel bacterium of genus Paenibacillus, isolated from South China Sea.</title>
        <authorList>
            <person name="Huang H."/>
            <person name="Mo K."/>
            <person name="Hu Y."/>
        </authorList>
    </citation>
    <scope>NUCLEOTIDE SEQUENCE</scope>
    <source>
        <strain evidence="11">IB182363</strain>
    </source>
</reference>